<comment type="caution">
    <text evidence="6">The sequence shown here is derived from an EMBL/GenBank/DDBJ whole genome shotgun (WGS) entry which is preliminary data.</text>
</comment>
<dbReference type="PROSITE" id="PS00688">
    <property type="entry name" value="SIGMA54_INTERACT_3"/>
    <property type="match status" value="1"/>
</dbReference>
<protein>
    <submittedName>
        <fullName evidence="6">AAA family ATPase</fullName>
    </submittedName>
</protein>
<dbReference type="InterPro" id="IPR002197">
    <property type="entry name" value="HTH_Fis"/>
</dbReference>
<feature type="domain" description="Sigma-54 factor interaction" evidence="5">
    <location>
        <begin position="275"/>
        <end position="505"/>
    </location>
</feature>
<dbReference type="PANTHER" id="PTHR32071">
    <property type="entry name" value="TRANSCRIPTIONAL REGULATORY PROTEIN"/>
    <property type="match status" value="1"/>
</dbReference>
<evidence type="ECO:0000256" key="1">
    <source>
        <dbReference type="ARBA" id="ARBA00022741"/>
    </source>
</evidence>
<accession>A0A845QWV4</accession>
<dbReference type="SUPFAM" id="SSF46689">
    <property type="entry name" value="Homeodomain-like"/>
    <property type="match status" value="1"/>
</dbReference>
<reference evidence="6 7" key="1">
    <citation type="submission" date="2018-08" db="EMBL/GenBank/DDBJ databases">
        <title>Murine metabolic-syndrome-specific gut microbial biobank.</title>
        <authorList>
            <person name="Liu C."/>
        </authorList>
    </citation>
    <scope>NUCLEOTIDE SEQUENCE [LARGE SCALE GENOMIC DNA]</scope>
    <source>
        <strain evidence="6 7">583</strain>
    </source>
</reference>
<gene>
    <name evidence="6" type="ORF">D3Z33_03875</name>
</gene>
<keyword evidence="7" id="KW-1185">Reference proteome</keyword>
<keyword evidence="2" id="KW-0067">ATP-binding</keyword>
<dbReference type="InterPro" id="IPR029016">
    <property type="entry name" value="GAF-like_dom_sf"/>
</dbReference>
<dbReference type="Gene3D" id="3.30.450.40">
    <property type="match status" value="1"/>
</dbReference>
<dbReference type="PROSITE" id="PS50045">
    <property type="entry name" value="SIGMA54_INTERACT_4"/>
    <property type="match status" value="1"/>
</dbReference>
<evidence type="ECO:0000256" key="4">
    <source>
        <dbReference type="ARBA" id="ARBA00023163"/>
    </source>
</evidence>
<dbReference type="SMART" id="SM00382">
    <property type="entry name" value="AAA"/>
    <property type="match status" value="1"/>
</dbReference>
<dbReference type="InterPro" id="IPR027417">
    <property type="entry name" value="P-loop_NTPase"/>
</dbReference>
<dbReference type="Gene3D" id="3.40.50.300">
    <property type="entry name" value="P-loop containing nucleotide triphosphate hydrolases"/>
    <property type="match status" value="1"/>
</dbReference>
<name>A0A845QWV4_9CLOT</name>
<dbReference type="InterPro" id="IPR009057">
    <property type="entry name" value="Homeodomain-like_sf"/>
</dbReference>
<dbReference type="Pfam" id="PF00158">
    <property type="entry name" value="Sigma54_activat"/>
    <property type="match status" value="1"/>
</dbReference>
<dbReference type="OrthoDB" id="9803970at2"/>
<dbReference type="CDD" id="cd00009">
    <property type="entry name" value="AAA"/>
    <property type="match status" value="1"/>
</dbReference>
<dbReference type="InterPro" id="IPR002078">
    <property type="entry name" value="Sigma_54_int"/>
</dbReference>
<dbReference type="InterPro" id="IPR025944">
    <property type="entry name" value="Sigma_54_int_dom_CS"/>
</dbReference>
<evidence type="ECO:0000313" key="7">
    <source>
        <dbReference type="Proteomes" id="UP000467132"/>
    </source>
</evidence>
<dbReference type="Pfam" id="PF25601">
    <property type="entry name" value="AAA_lid_14"/>
    <property type="match status" value="1"/>
</dbReference>
<keyword evidence="1" id="KW-0547">Nucleotide-binding</keyword>
<dbReference type="RefSeq" id="WP_160196480.1">
    <property type="nucleotide sequence ID" value="NZ_QXXA01000004.1"/>
</dbReference>
<proteinExistence type="predicted"/>
<dbReference type="GO" id="GO:0005524">
    <property type="term" value="F:ATP binding"/>
    <property type="evidence" value="ECO:0007669"/>
    <property type="project" value="UniProtKB-KW"/>
</dbReference>
<dbReference type="InterPro" id="IPR058031">
    <property type="entry name" value="AAA_lid_NorR"/>
</dbReference>
<sequence>MNRRQSKLSLIRDVVKKYANVVANVLGVDVEIVDKDLNRIAGTGIFKKRVDENILGEAYVYQNVLETGQYKIIENPGEHGLCERCVNKGGCSEELELSAPIKLKDEVIGVIGLICSNTVQKQIILSEIDLQLEFLYQISDFISSKVYEYMENERNKSVINVLTNIIDNVDKGIIMTSEEGQISHMNDSAKTQLHIKTNQNIENIEFVSKNEFIMGKEEYTIKIGDMKFDLLGNLISLPSVISNYNKVFMFNRIKKMKSEAYALTNAHRTITTDAILGKSKYTNALKERIKKFSDSKSTILITGESGTGKELIARTIHSESNRSDKPFVAINCGAIPDELLESELFGYVKGAFTGANSNGRMGKFELSNEGVIFLDEIGDMPLHLQVKILRVLQERKVTRIGSNKPIDLDIRVIAATNKDLKELIKKNNFRDDLYYRLNVIPINIPPLRERIEDIEIIMEQKIKKYNLLFEKDVEGIAEDAKKILLEYPWPGNVRELENTLEYMINLADNYNILKKEMIPENIMNYIQNRDIGNEIETIKKLKDVEKDYIIKALDIYGWDTKGKKMASKKLGIGIATLYRKLDESKCQK</sequence>
<dbReference type="GO" id="GO:0043565">
    <property type="term" value="F:sequence-specific DNA binding"/>
    <property type="evidence" value="ECO:0007669"/>
    <property type="project" value="InterPro"/>
</dbReference>
<dbReference type="Proteomes" id="UP000467132">
    <property type="component" value="Unassembled WGS sequence"/>
</dbReference>
<dbReference type="InterPro" id="IPR003593">
    <property type="entry name" value="AAA+_ATPase"/>
</dbReference>
<dbReference type="AlphaFoldDB" id="A0A845QWV4"/>
<dbReference type="SUPFAM" id="SSF52540">
    <property type="entry name" value="P-loop containing nucleoside triphosphate hydrolases"/>
    <property type="match status" value="1"/>
</dbReference>
<evidence type="ECO:0000259" key="5">
    <source>
        <dbReference type="PROSITE" id="PS50045"/>
    </source>
</evidence>
<dbReference type="EMBL" id="QXXA01000004">
    <property type="protein sequence ID" value="NBI05996.1"/>
    <property type="molecule type" value="Genomic_DNA"/>
</dbReference>
<keyword evidence="3" id="KW-0805">Transcription regulation</keyword>
<dbReference type="PROSITE" id="PS00675">
    <property type="entry name" value="SIGMA54_INTERACT_1"/>
    <property type="match status" value="1"/>
</dbReference>
<evidence type="ECO:0000313" key="6">
    <source>
        <dbReference type="EMBL" id="NBI05996.1"/>
    </source>
</evidence>
<evidence type="ECO:0000256" key="3">
    <source>
        <dbReference type="ARBA" id="ARBA00023015"/>
    </source>
</evidence>
<evidence type="ECO:0000256" key="2">
    <source>
        <dbReference type="ARBA" id="ARBA00022840"/>
    </source>
</evidence>
<keyword evidence="4" id="KW-0804">Transcription</keyword>
<dbReference type="PANTHER" id="PTHR32071:SF57">
    <property type="entry name" value="C4-DICARBOXYLATE TRANSPORT TRANSCRIPTIONAL REGULATORY PROTEIN DCTD"/>
    <property type="match status" value="1"/>
</dbReference>
<dbReference type="Gene3D" id="1.10.10.60">
    <property type="entry name" value="Homeodomain-like"/>
    <property type="match status" value="1"/>
</dbReference>
<organism evidence="6 7">
    <name type="scientific">Senegalia massiliensis</name>
    <dbReference type="NCBI Taxonomy" id="1720316"/>
    <lineage>
        <taxon>Bacteria</taxon>
        <taxon>Bacillati</taxon>
        <taxon>Bacillota</taxon>
        <taxon>Clostridia</taxon>
        <taxon>Eubacteriales</taxon>
        <taxon>Clostridiaceae</taxon>
        <taxon>Senegalia</taxon>
    </lineage>
</organism>
<dbReference type="InterPro" id="IPR025662">
    <property type="entry name" value="Sigma_54_int_dom_ATP-bd_1"/>
</dbReference>
<dbReference type="Pfam" id="PF02954">
    <property type="entry name" value="HTH_8"/>
    <property type="match status" value="1"/>
</dbReference>
<dbReference type="FunFam" id="3.40.50.300:FF:000006">
    <property type="entry name" value="DNA-binding transcriptional regulator NtrC"/>
    <property type="match status" value="1"/>
</dbReference>
<dbReference type="Gene3D" id="1.10.8.60">
    <property type="match status" value="1"/>
</dbReference>
<dbReference type="GO" id="GO:0006355">
    <property type="term" value="P:regulation of DNA-templated transcription"/>
    <property type="evidence" value="ECO:0007669"/>
    <property type="project" value="InterPro"/>
</dbReference>